<protein>
    <recommendedName>
        <fullName evidence="10">Heme exporter protein B</fullName>
    </recommendedName>
</protein>
<evidence type="ECO:0000256" key="3">
    <source>
        <dbReference type="ARBA" id="ARBA00022448"/>
    </source>
</evidence>
<keyword evidence="4 8" id="KW-0812">Transmembrane</keyword>
<evidence type="ECO:0000256" key="5">
    <source>
        <dbReference type="ARBA" id="ARBA00022748"/>
    </source>
</evidence>
<accession>A0A382GY11</accession>
<dbReference type="GO" id="GO:1903607">
    <property type="term" value="P:cytochrome c biosynthetic process"/>
    <property type="evidence" value="ECO:0007669"/>
    <property type="project" value="TreeGrafter"/>
</dbReference>
<feature type="transmembrane region" description="Helical" evidence="8">
    <location>
        <begin position="116"/>
        <end position="144"/>
    </location>
</feature>
<evidence type="ECO:0000256" key="7">
    <source>
        <dbReference type="ARBA" id="ARBA00023136"/>
    </source>
</evidence>
<feature type="transmembrane region" description="Helical" evidence="8">
    <location>
        <begin position="182"/>
        <end position="202"/>
    </location>
</feature>
<feature type="transmembrane region" description="Helical" evidence="8">
    <location>
        <begin position="150"/>
        <end position="170"/>
    </location>
</feature>
<gene>
    <name evidence="9" type="ORF">METZ01_LOCUS232431</name>
</gene>
<evidence type="ECO:0000256" key="4">
    <source>
        <dbReference type="ARBA" id="ARBA00022692"/>
    </source>
</evidence>
<evidence type="ECO:0008006" key="10">
    <source>
        <dbReference type="Google" id="ProtNLM"/>
    </source>
</evidence>
<comment type="subcellular location">
    <subcellularLocation>
        <location evidence="1">Membrane</location>
        <topology evidence="1">Multi-pass membrane protein</topology>
    </subcellularLocation>
</comment>
<keyword evidence="7 8" id="KW-0472">Membrane</keyword>
<dbReference type="PANTHER" id="PTHR30070:SF1">
    <property type="entry name" value="CYTOCHROME C BIOGENESIS B-RELATED"/>
    <property type="match status" value="1"/>
</dbReference>
<evidence type="ECO:0000256" key="6">
    <source>
        <dbReference type="ARBA" id="ARBA00022989"/>
    </source>
</evidence>
<dbReference type="Pfam" id="PF03379">
    <property type="entry name" value="CcmB"/>
    <property type="match status" value="1"/>
</dbReference>
<evidence type="ECO:0000313" key="9">
    <source>
        <dbReference type="EMBL" id="SVB79577.1"/>
    </source>
</evidence>
<evidence type="ECO:0000256" key="8">
    <source>
        <dbReference type="SAM" id="Phobius"/>
    </source>
</evidence>
<feature type="transmembrane region" description="Helical" evidence="8">
    <location>
        <begin position="35"/>
        <end position="56"/>
    </location>
</feature>
<keyword evidence="5" id="KW-0201">Cytochrome c-type biogenesis</keyword>
<dbReference type="PANTHER" id="PTHR30070">
    <property type="entry name" value="HEME EXPORTER PROTEIN B"/>
    <property type="match status" value="1"/>
</dbReference>
<dbReference type="GO" id="GO:0005886">
    <property type="term" value="C:plasma membrane"/>
    <property type="evidence" value="ECO:0007669"/>
    <property type="project" value="TreeGrafter"/>
</dbReference>
<feature type="transmembrane region" description="Helical" evidence="8">
    <location>
        <begin position="9"/>
        <end position="29"/>
    </location>
</feature>
<dbReference type="PRINTS" id="PR01414">
    <property type="entry name" value="CCMBBIOGNSIS"/>
</dbReference>
<organism evidence="9">
    <name type="scientific">marine metagenome</name>
    <dbReference type="NCBI Taxonomy" id="408172"/>
    <lineage>
        <taxon>unclassified sequences</taxon>
        <taxon>metagenomes</taxon>
        <taxon>ecological metagenomes</taxon>
    </lineage>
</organism>
<dbReference type="AlphaFoldDB" id="A0A382GY11"/>
<comment type="similarity">
    <text evidence="2">Belongs to the CcmB/CycW/HelB family.</text>
</comment>
<keyword evidence="3" id="KW-0813">Transport</keyword>
<reference evidence="9" key="1">
    <citation type="submission" date="2018-05" db="EMBL/GenBank/DDBJ databases">
        <authorList>
            <person name="Lanie J.A."/>
            <person name="Ng W.-L."/>
            <person name="Kazmierczak K.M."/>
            <person name="Andrzejewski T.M."/>
            <person name="Davidsen T.M."/>
            <person name="Wayne K.J."/>
            <person name="Tettelin H."/>
            <person name="Glass J.I."/>
            <person name="Rusch D."/>
            <person name="Podicherti R."/>
            <person name="Tsui H.-C.T."/>
            <person name="Winkler M.E."/>
        </authorList>
    </citation>
    <scope>NUCLEOTIDE SEQUENCE</scope>
</reference>
<name>A0A382GY11_9ZZZZ</name>
<evidence type="ECO:0000256" key="2">
    <source>
        <dbReference type="ARBA" id="ARBA00010544"/>
    </source>
</evidence>
<dbReference type="EMBL" id="UINC01057912">
    <property type="protein sequence ID" value="SVB79577.1"/>
    <property type="molecule type" value="Genomic_DNA"/>
</dbReference>
<feature type="transmembrane region" description="Helical" evidence="8">
    <location>
        <begin position="90"/>
        <end position="109"/>
    </location>
</feature>
<sequence length="209" mass="22295">MKIELRSRVLINQVAPFALMILVLFGIALDADQQSLRNFASGLFWISVLLCALMAISRSMTIERDDEALVGLNLSGVDPIAIFLGKTCAIAIQLLVLEIFLGVGIILLYRSEVEDLWLLVSTGLFACIAISALGTIFGFLASGLGVRETLLPILLLPLLLPVLIGATRAFDDALGVAAINGWNWFAFVAGLTVILTAVGAGANHLMAEN</sequence>
<evidence type="ECO:0000256" key="1">
    <source>
        <dbReference type="ARBA" id="ARBA00004141"/>
    </source>
</evidence>
<keyword evidence="6 8" id="KW-1133">Transmembrane helix</keyword>
<dbReference type="InterPro" id="IPR003544">
    <property type="entry name" value="Cyt_c_biogenesis_CcmB"/>
</dbReference>
<proteinExistence type="inferred from homology"/>
<dbReference type="GO" id="GO:0017004">
    <property type="term" value="P:cytochrome complex assembly"/>
    <property type="evidence" value="ECO:0007669"/>
    <property type="project" value="UniProtKB-KW"/>
</dbReference>
<dbReference type="GO" id="GO:0015232">
    <property type="term" value="F:heme transmembrane transporter activity"/>
    <property type="evidence" value="ECO:0007669"/>
    <property type="project" value="InterPro"/>
</dbReference>